<feature type="compositionally biased region" description="Acidic residues" evidence="1">
    <location>
        <begin position="346"/>
        <end position="359"/>
    </location>
</feature>
<organism evidence="2 3">
    <name type="scientific">Ophiocordyceps camponoti-rufipedis</name>
    <dbReference type="NCBI Taxonomy" id="2004952"/>
    <lineage>
        <taxon>Eukaryota</taxon>
        <taxon>Fungi</taxon>
        <taxon>Dikarya</taxon>
        <taxon>Ascomycota</taxon>
        <taxon>Pezizomycotina</taxon>
        <taxon>Sordariomycetes</taxon>
        <taxon>Hypocreomycetidae</taxon>
        <taxon>Hypocreales</taxon>
        <taxon>Ophiocordycipitaceae</taxon>
        <taxon>Ophiocordyceps</taxon>
    </lineage>
</organism>
<feature type="region of interest" description="Disordered" evidence="1">
    <location>
        <begin position="319"/>
        <end position="433"/>
    </location>
</feature>
<name>A0A2C5YNE0_9HYPO</name>
<evidence type="ECO:0000256" key="1">
    <source>
        <dbReference type="SAM" id="MobiDB-lite"/>
    </source>
</evidence>
<dbReference type="AlphaFoldDB" id="A0A2C5YNE0"/>
<feature type="compositionally biased region" description="Basic residues" evidence="1">
    <location>
        <begin position="1"/>
        <end position="11"/>
    </location>
</feature>
<dbReference type="OrthoDB" id="4927245at2759"/>
<reference evidence="2 3" key="1">
    <citation type="submission" date="2017-06" db="EMBL/GenBank/DDBJ databases">
        <title>Ant-infecting Ophiocordyceps genomes reveal a high diversity of potential behavioral manipulation genes and a possible major role for enterotoxins.</title>
        <authorList>
            <person name="De Bekker C."/>
            <person name="Evans H.C."/>
            <person name="Brachmann A."/>
            <person name="Hughes D.P."/>
        </authorList>
    </citation>
    <scope>NUCLEOTIDE SEQUENCE [LARGE SCALE GENOMIC DNA]</scope>
    <source>
        <strain evidence="2 3">Map16</strain>
    </source>
</reference>
<keyword evidence="3" id="KW-1185">Reference proteome</keyword>
<feature type="compositionally biased region" description="Basic residues" evidence="1">
    <location>
        <begin position="391"/>
        <end position="402"/>
    </location>
</feature>
<dbReference type="Proteomes" id="UP000226431">
    <property type="component" value="Unassembled WGS sequence"/>
</dbReference>
<accession>A0A2C5YNE0</accession>
<evidence type="ECO:0000313" key="3">
    <source>
        <dbReference type="Proteomes" id="UP000226431"/>
    </source>
</evidence>
<sequence>MAKGSKQRHKRAETPEYGIDPETLRDDTPHKKKGQKATVNRALAKSRPEAPAPQRPPAVTTKKAPAKPPDQKTKAAKPASAVAAKPTAKDEAPKPPPPPRPTVIAISAKDRAVLAAEGRSLYLAMPRGCGAKTQAQLTALRQLVAKSAATRGLERVIPSGATYLAIRYKNAKARDAAIEALKQERVEAQDKLVTPVVAPFGVTTEEEDPQAWLLVPGPTDSLQDVADAVYQHQRESELPPGGFHLRRMLYQKTPQAQIAVIWDKSVPFTKHLKVRGSQRLVSCEPKNQCKLCGGRHRVIECTTNGDWRLGTRTDLLDRYEVGPGPFDQLLPSKETTPDPDPPAAEELQDEDMPDAEAPAEPDPLVDRPATPRPGPSGRSARLASPPATRSDKKKRDRSKKGRRSESRKEERRGRKEERSSRRSRDVGSPETPA</sequence>
<evidence type="ECO:0000313" key="2">
    <source>
        <dbReference type="EMBL" id="PHH69133.1"/>
    </source>
</evidence>
<feature type="region of interest" description="Disordered" evidence="1">
    <location>
        <begin position="1"/>
        <end position="103"/>
    </location>
</feature>
<feature type="compositionally biased region" description="Basic and acidic residues" evidence="1">
    <location>
        <begin position="403"/>
        <end position="427"/>
    </location>
</feature>
<protein>
    <submittedName>
        <fullName evidence="2">Uncharacterized protein</fullName>
    </submittedName>
</protein>
<gene>
    <name evidence="2" type="ORF">CDD80_7000</name>
</gene>
<feature type="compositionally biased region" description="Low complexity" evidence="1">
    <location>
        <begin position="76"/>
        <end position="86"/>
    </location>
</feature>
<dbReference type="EMBL" id="NJES01000820">
    <property type="protein sequence ID" value="PHH69133.1"/>
    <property type="molecule type" value="Genomic_DNA"/>
</dbReference>
<comment type="caution">
    <text evidence="2">The sequence shown here is derived from an EMBL/GenBank/DDBJ whole genome shotgun (WGS) entry which is preliminary data.</text>
</comment>
<proteinExistence type="predicted"/>